<keyword evidence="7" id="KW-0968">Cytoplasmic vesicle</keyword>
<dbReference type="InterPro" id="IPR036322">
    <property type="entry name" value="WD40_repeat_dom_sf"/>
</dbReference>
<dbReference type="InterPro" id="IPR016902">
    <property type="entry name" value="Vps41"/>
</dbReference>
<keyword evidence="14" id="KW-1185">Reference proteome</keyword>
<reference evidence="13" key="1">
    <citation type="submission" date="2023-08" db="EMBL/GenBank/DDBJ databases">
        <authorList>
            <person name="Alioto T."/>
            <person name="Alioto T."/>
            <person name="Gomez Garrido J."/>
        </authorList>
    </citation>
    <scope>NUCLEOTIDE SEQUENCE</scope>
</reference>
<dbReference type="PANTHER" id="PTHR12616">
    <property type="entry name" value="VACUOLAR PROTEIN SORTING VPS41"/>
    <property type="match status" value="1"/>
</dbReference>
<dbReference type="EMBL" id="OX597831">
    <property type="protein sequence ID" value="CAI9735687.1"/>
    <property type="molecule type" value="Genomic_DNA"/>
</dbReference>
<feature type="signal peptide" evidence="11">
    <location>
        <begin position="1"/>
        <end position="21"/>
    </location>
</feature>
<evidence type="ECO:0000256" key="11">
    <source>
        <dbReference type="SAM" id="SignalP"/>
    </source>
</evidence>
<evidence type="ECO:0000256" key="6">
    <source>
        <dbReference type="ARBA" id="ARBA00022927"/>
    </source>
</evidence>
<accession>A0AA36BL11</accession>
<dbReference type="InterPro" id="IPR001841">
    <property type="entry name" value="Znf_RING"/>
</dbReference>
<dbReference type="Pfam" id="PF23556">
    <property type="entry name" value="TPR_Vps41"/>
    <property type="match status" value="1"/>
</dbReference>
<dbReference type="Proteomes" id="UP001162480">
    <property type="component" value="Chromosome 18"/>
</dbReference>
<dbReference type="GO" id="GO:0016236">
    <property type="term" value="P:macroautophagy"/>
    <property type="evidence" value="ECO:0007669"/>
    <property type="project" value="TreeGrafter"/>
</dbReference>
<keyword evidence="7" id="KW-0333">Golgi apparatus</keyword>
<dbReference type="Gene3D" id="1.25.40.10">
    <property type="entry name" value="Tetratricopeptide repeat domain"/>
    <property type="match status" value="1"/>
</dbReference>
<dbReference type="GO" id="GO:0034058">
    <property type="term" value="P:endosomal vesicle fusion"/>
    <property type="evidence" value="ECO:0007669"/>
    <property type="project" value="UniProtKB-UniRule"/>
</dbReference>
<dbReference type="GO" id="GO:0006623">
    <property type="term" value="P:protein targeting to vacuole"/>
    <property type="evidence" value="ECO:0007669"/>
    <property type="project" value="InterPro"/>
</dbReference>
<keyword evidence="7" id="KW-0458">Lysosome</keyword>
<evidence type="ECO:0000256" key="8">
    <source>
        <dbReference type="PROSITE-ProRule" id="PRU00175"/>
    </source>
</evidence>
<dbReference type="PROSITE" id="PS50082">
    <property type="entry name" value="WD_REPEATS_2"/>
    <property type="match status" value="1"/>
</dbReference>
<evidence type="ECO:0000256" key="9">
    <source>
        <dbReference type="PROSITE-ProRule" id="PRU00221"/>
    </source>
</evidence>
<keyword evidence="4 8" id="KW-0479">Metal-binding</keyword>
<evidence type="ECO:0000256" key="2">
    <source>
        <dbReference type="ARBA" id="ARBA00009582"/>
    </source>
</evidence>
<keyword evidence="6 7" id="KW-0653">Protein transport</keyword>
<evidence type="ECO:0000259" key="12">
    <source>
        <dbReference type="PROSITE" id="PS50089"/>
    </source>
</evidence>
<dbReference type="Gene3D" id="2.130.10.10">
    <property type="entry name" value="YVTN repeat-like/Quinoprotein amine dehydrogenase"/>
    <property type="match status" value="1"/>
</dbReference>
<dbReference type="AlphaFoldDB" id="A0AA36BL11"/>
<evidence type="ECO:0000256" key="4">
    <source>
        <dbReference type="ARBA" id="ARBA00022771"/>
    </source>
</evidence>
<protein>
    <recommendedName>
        <fullName evidence="7">Vacuolar protein sorting-associated protein 41 homolog</fullName>
    </recommendedName>
</protein>
<dbReference type="Pfam" id="PF23411">
    <property type="entry name" value="Beta-prop_Vps41"/>
    <property type="match status" value="1"/>
</dbReference>
<feature type="repeat" description="WD" evidence="9">
    <location>
        <begin position="95"/>
        <end position="136"/>
    </location>
</feature>
<dbReference type="GO" id="GO:0031902">
    <property type="term" value="C:late endosome membrane"/>
    <property type="evidence" value="ECO:0007669"/>
    <property type="project" value="UniProtKB-SubCell"/>
</dbReference>
<gene>
    <name evidence="13" type="ORF">OCTVUL_1B026268</name>
</gene>
<dbReference type="PANTHER" id="PTHR12616:SF1">
    <property type="entry name" value="VACUOLAR PROTEIN SORTING-ASSOCIATED PROTEIN 41 HOMOLOG"/>
    <property type="match status" value="1"/>
</dbReference>
<keyword evidence="4 8" id="KW-0863">Zinc-finger</keyword>
<dbReference type="InterPro" id="IPR057780">
    <property type="entry name" value="Beta-prop_Vps41"/>
</dbReference>
<dbReference type="PROSITE" id="PS50236">
    <property type="entry name" value="CHCR"/>
    <property type="match status" value="1"/>
</dbReference>
<sequence length="868" mass="100439">MFNHEVCCAVYLFKPFLLVSAFQTEKDEEGGKEEEESEEEAEPKLKYERLVNDLTKILNKDAASCMAVHSKFLALGTHNGAIHILDHAGYNIKDIQAHNNTVNQISIDDSGDYIASCSDDGHIIITGLYSSENDQSKNFDRPIKAIALDPQFSKPGSGKHYISGDDKLVLGEKNFLGRYKNYVLHKGEGPIRNIKWKSFLIAWANDKGVKIYDMSLECRITNIPKDHSNRPDLYQCNLCWKDDRTLLVGWADLIKICVVRDKTSDVDANMPERFVEITHMFTTTPESNCYICGIAPLENNLVVFTYDKEGQHIEGGKFKADRPHLQIWEPEENYYEEISDDALSFRGFEEYRCFDYHLECVVEESLYFLISPKDVVVAKLRDQDDHITWLLEHERYEDAMESAMAHSRELKKHNVQELGKQYLDHLLEAAEYEEAAQLCVRILGRKKELWESTFEKFNDIGQLKILAPHLPCGDPLLSPHIYEVVLNEFLRTDHEGFLHLIRSWPHNLYNMQVIINILLNEHEKDRNNLTLLECLGELYIFQKRYDKALTIYLQMKHKDVFNLINKHNLFDSITDRIVQLMEFDSEKAVILLLDNIEKIPIKKVVQQLEPTPELLHRYLDKLFQKDPHLGQEYHAMQIKLYAEYDREKLLPLLKNSTHCPLQAALEECRIRNFLPEQVFLLNKMGDTKGALHVIMELQNNVQKAIDFCKEHNDKELWDDLITFSINKPGFITGLLQNIGTHVDPIILIKRIQNGMQIPKLRDSLVKILQDYQIQIALLEGCQKILVKDSYSLLTKQIKTRQRGYMIDCSISDGQKCGICEKPVIENDQRCAQDLYIFFCRHSFHRDCMEGNGSISCFICNSGPAVSQK</sequence>
<dbReference type="SMART" id="SM00299">
    <property type="entry name" value="CLH"/>
    <property type="match status" value="1"/>
</dbReference>
<evidence type="ECO:0000256" key="1">
    <source>
        <dbReference type="ARBA" id="ARBA00004603"/>
    </source>
</evidence>
<dbReference type="InterPro" id="IPR000547">
    <property type="entry name" value="Clathrin_H-chain/VPS_repeat"/>
</dbReference>
<dbReference type="InterPro" id="IPR011990">
    <property type="entry name" value="TPR-like_helical_dom_sf"/>
</dbReference>
<dbReference type="InterPro" id="IPR001680">
    <property type="entry name" value="WD40_rpt"/>
</dbReference>
<proteinExistence type="inferred from homology"/>
<dbReference type="GO" id="GO:0031901">
    <property type="term" value="C:early endosome membrane"/>
    <property type="evidence" value="ECO:0007669"/>
    <property type="project" value="UniProtKB-SubCell"/>
</dbReference>
<feature type="repeat" description="CHCR" evidence="10">
    <location>
        <begin position="589"/>
        <end position="733"/>
    </location>
</feature>
<comment type="function">
    <text evidence="7">Plays a role in vesicle-mediated protein trafficking to lysosomal compartments including the endocytic membrane transport pathways.</text>
</comment>
<evidence type="ECO:0000256" key="10">
    <source>
        <dbReference type="PROSITE-ProRule" id="PRU01006"/>
    </source>
</evidence>
<dbReference type="GO" id="GO:0030897">
    <property type="term" value="C:HOPS complex"/>
    <property type="evidence" value="ECO:0007669"/>
    <property type="project" value="UniProtKB-UniRule"/>
</dbReference>
<evidence type="ECO:0000256" key="3">
    <source>
        <dbReference type="ARBA" id="ARBA00022448"/>
    </source>
</evidence>
<keyword evidence="7" id="KW-0967">Endosome</keyword>
<keyword evidence="9" id="KW-0853">WD repeat</keyword>
<dbReference type="GO" id="GO:0005794">
    <property type="term" value="C:Golgi apparatus"/>
    <property type="evidence" value="ECO:0007669"/>
    <property type="project" value="UniProtKB-SubCell"/>
</dbReference>
<dbReference type="InterPro" id="IPR045111">
    <property type="entry name" value="Vps41/Vps8"/>
</dbReference>
<evidence type="ECO:0000256" key="5">
    <source>
        <dbReference type="ARBA" id="ARBA00022833"/>
    </source>
</evidence>
<feature type="domain" description="RING-type" evidence="12">
    <location>
        <begin position="816"/>
        <end position="860"/>
    </location>
</feature>
<dbReference type="PIRSF" id="PIRSF028921">
    <property type="entry name" value="VPS41"/>
    <property type="match status" value="1"/>
</dbReference>
<dbReference type="PROSITE" id="PS50089">
    <property type="entry name" value="ZF_RING_2"/>
    <property type="match status" value="1"/>
</dbReference>
<evidence type="ECO:0000313" key="14">
    <source>
        <dbReference type="Proteomes" id="UP001162480"/>
    </source>
</evidence>
<keyword evidence="3 7" id="KW-0813">Transport</keyword>
<dbReference type="SMART" id="SM00320">
    <property type="entry name" value="WD40"/>
    <property type="match status" value="2"/>
</dbReference>
<dbReference type="GO" id="GO:0009267">
    <property type="term" value="P:cellular response to starvation"/>
    <property type="evidence" value="ECO:0007669"/>
    <property type="project" value="TreeGrafter"/>
</dbReference>
<dbReference type="InterPro" id="IPR015943">
    <property type="entry name" value="WD40/YVTN_repeat-like_dom_sf"/>
</dbReference>
<comment type="subcellular location">
    <subcellularLocation>
        <location evidence="7">Endosome membrane</location>
        <topology evidence="7">Peripheral membrane protein</topology>
    </subcellularLocation>
    <subcellularLocation>
        <location evidence="7">Late endosome membrane</location>
        <topology evidence="7">Peripheral membrane protein</topology>
    </subcellularLocation>
    <subcellularLocation>
        <location evidence="7">Early endosome membrane</location>
        <topology evidence="7">Peripheral membrane protein</topology>
    </subcellularLocation>
    <subcellularLocation>
        <location evidence="7">Lysosome membrane</location>
        <topology evidence="7">Peripheral membrane protein</topology>
    </subcellularLocation>
    <subcellularLocation>
        <location evidence="7">Golgi apparatus</location>
        <location evidence="7">trans-Golgi network</location>
    </subcellularLocation>
    <subcellularLocation>
        <location evidence="7">Cytoplasmic vesicle</location>
        <location evidence="7">Clathrin-coated vesicle</location>
    </subcellularLocation>
    <subcellularLocation>
        <location evidence="1">Late endosome</location>
    </subcellularLocation>
</comment>
<dbReference type="GO" id="GO:0008270">
    <property type="term" value="F:zinc ion binding"/>
    <property type="evidence" value="ECO:0007669"/>
    <property type="project" value="UniProtKB-KW"/>
</dbReference>
<organism evidence="13 14">
    <name type="scientific">Octopus vulgaris</name>
    <name type="common">Common octopus</name>
    <dbReference type="NCBI Taxonomy" id="6645"/>
    <lineage>
        <taxon>Eukaryota</taxon>
        <taxon>Metazoa</taxon>
        <taxon>Spiralia</taxon>
        <taxon>Lophotrochozoa</taxon>
        <taxon>Mollusca</taxon>
        <taxon>Cephalopoda</taxon>
        <taxon>Coleoidea</taxon>
        <taxon>Octopodiformes</taxon>
        <taxon>Octopoda</taxon>
        <taxon>Incirrata</taxon>
        <taxon>Octopodidae</taxon>
        <taxon>Octopus</taxon>
    </lineage>
</organism>
<dbReference type="SUPFAM" id="SSF50978">
    <property type="entry name" value="WD40 repeat-like"/>
    <property type="match status" value="1"/>
</dbReference>
<evidence type="ECO:0000313" key="13">
    <source>
        <dbReference type="EMBL" id="CAI9735687.1"/>
    </source>
</evidence>
<keyword evidence="5" id="KW-0862">Zinc</keyword>
<dbReference type="GO" id="GO:0030136">
    <property type="term" value="C:clathrin-coated vesicle"/>
    <property type="evidence" value="ECO:0007669"/>
    <property type="project" value="UniProtKB-SubCell"/>
</dbReference>
<feature type="chain" id="PRO_5041289807" description="Vacuolar protein sorting-associated protein 41 homolog" evidence="11">
    <location>
        <begin position="22"/>
        <end position="868"/>
    </location>
</feature>
<keyword evidence="11" id="KW-0732">Signal</keyword>
<dbReference type="GO" id="GO:0005765">
    <property type="term" value="C:lysosomal membrane"/>
    <property type="evidence" value="ECO:0007669"/>
    <property type="project" value="UniProtKB-SubCell"/>
</dbReference>
<comment type="similarity">
    <text evidence="2 7">Belongs to the VPS41 family.</text>
</comment>
<name>A0AA36BL11_OCTVU</name>
<evidence type="ECO:0000256" key="7">
    <source>
        <dbReference type="PIRNR" id="PIRNR028921"/>
    </source>
</evidence>